<evidence type="ECO:0000313" key="2">
    <source>
        <dbReference type="EMBL" id="AVQ10257.1"/>
    </source>
</evidence>
<evidence type="ECO:0000256" key="1">
    <source>
        <dbReference type="SAM" id="MobiDB-lite"/>
    </source>
</evidence>
<accession>A0A2R3UAG2</accession>
<sequence>MMAKRSRISRGKSRRSFTKHASKVHKRNVPKRTPMRGGIRL</sequence>
<feature type="region of interest" description="Disordered" evidence="1">
    <location>
        <begin position="1"/>
        <end position="41"/>
    </location>
</feature>
<proteinExistence type="predicted"/>
<organism evidence="2">
    <name type="scientific">Gokushovirinae environmental samples</name>
    <dbReference type="NCBI Taxonomy" id="1478972"/>
    <lineage>
        <taxon>Viruses</taxon>
        <taxon>Monodnaviria</taxon>
        <taxon>Sangervirae</taxon>
        <taxon>Phixviricota</taxon>
        <taxon>Malgrandaviricetes</taxon>
        <taxon>Petitvirales</taxon>
        <taxon>Microviridae</taxon>
        <taxon>environmental samples</taxon>
    </lineage>
</organism>
<name>A0A2R3UAG2_9VIRU</name>
<feature type="compositionally biased region" description="Basic residues" evidence="1">
    <location>
        <begin position="1"/>
        <end position="34"/>
    </location>
</feature>
<reference evidence="2" key="1">
    <citation type="submission" date="2018-03" db="EMBL/GenBank/DDBJ databases">
        <title>Twenty-four Novel Viral Genomes identified from the Dushanzi Mud Volcanic Sediment in Xinjiang, China.</title>
        <authorList>
            <person name="Han L."/>
        </authorList>
    </citation>
    <scope>NUCLEOTIDE SEQUENCE</scope>
</reference>
<protein>
    <submittedName>
        <fullName evidence="2">Uncharacterized protein</fullName>
    </submittedName>
</protein>
<dbReference type="EMBL" id="MH029528">
    <property type="protein sequence ID" value="AVQ10257.1"/>
    <property type="molecule type" value="Genomic_DNA"/>
</dbReference>